<gene>
    <name evidence="1" type="ORF">MARPO_0081s0002</name>
</gene>
<name>A0A2R6WKC5_MARPO</name>
<reference evidence="2" key="1">
    <citation type="journal article" date="2017" name="Cell">
        <title>Insights into land plant evolution garnered from the Marchantia polymorpha genome.</title>
        <authorList>
            <person name="Bowman J.L."/>
            <person name="Kohchi T."/>
            <person name="Yamato K.T."/>
            <person name="Jenkins J."/>
            <person name="Shu S."/>
            <person name="Ishizaki K."/>
            <person name="Yamaoka S."/>
            <person name="Nishihama R."/>
            <person name="Nakamura Y."/>
            <person name="Berger F."/>
            <person name="Adam C."/>
            <person name="Aki S.S."/>
            <person name="Althoff F."/>
            <person name="Araki T."/>
            <person name="Arteaga-Vazquez M.A."/>
            <person name="Balasubrmanian S."/>
            <person name="Barry K."/>
            <person name="Bauer D."/>
            <person name="Boehm C.R."/>
            <person name="Briginshaw L."/>
            <person name="Caballero-Perez J."/>
            <person name="Catarino B."/>
            <person name="Chen F."/>
            <person name="Chiyoda S."/>
            <person name="Chovatia M."/>
            <person name="Davies K.M."/>
            <person name="Delmans M."/>
            <person name="Demura T."/>
            <person name="Dierschke T."/>
            <person name="Dolan L."/>
            <person name="Dorantes-Acosta A.E."/>
            <person name="Eklund D.M."/>
            <person name="Florent S.N."/>
            <person name="Flores-Sandoval E."/>
            <person name="Fujiyama A."/>
            <person name="Fukuzawa H."/>
            <person name="Galik B."/>
            <person name="Grimanelli D."/>
            <person name="Grimwood J."/>
            <person name="Grossniklaus U."/>
            <person name="Hamada T."/>
            <person name="Haseloff J."/>
            <person name="Hetherington A.J."/>
            <person name="Higo A."/>
            <person name="Hirakawa Y."/>
            <person name="Hundley H.N."/>
            <person name="Ikeda Y."/>
            <person name="Inoue K."/>
            <person name="Inoue S.I."/>
            <person name="Ishida S."/>
            <person name="Jia Q."/>
            <person name="Kakita M."/>
            <person name="Kanazawa T."/>
            <person name="Kawai Y."/>
            <person name="Kawashima T."/>
            <person name="Kennedy M."/>
            <person name="Kinose K."/>
            <person name="Kinoshita T."/>
            <person name="Kohara Y."/>
            <person name="Koide E."/>
            <person name="Komatsu K."/>
            <person name="Kopischke S."/>
            <person name="Kubo M."/>
            <person name="Kyozuka J."/>
            <person name="Lagercrantz U."/>
            <person name="Lin S.S."/>
            <person name="Lindquist E."/>
            <person name="Lipzen A.M."/>
            <person name="Lu C.W."/>
            <person name="De Luna E."/>
            <person name="Martienssen R.A."/>
            <person name="Minamino N."/>
            <person name="Mizutani M."/>
            <person name="Mizutani M."/>
            <person name="Mochizuki N."/>
            <person name="Monte I."/>
            <person name="Mosher R."/>
            <person name="Nagasaki H."/>
            <person name="Nakagami H."/>
            <person name="Naramoto S."/>
            <person name="Nishitani K."/>
            <person name="Ohtani M."/>
            <person name="Okamoto T."/>
            <person name="Okumura M."/>
            <person name="Phillips J."/>
            <person name="Pollak B."/>
            <person name="Reinders A."/>
            <person name="Rovekamp M."/>
            <person name="Sano R."/>
            <person name="Sawa S."/>
            <person name="Schmid M.W."/>
            <person name="Shirakawa M."/>
            <person name="Solano R."/>
            <person name="Spunde A."/>
            <person name="Suetsugu N."/>
            <person name="Sugano S."/>
            <person name="Sugiyama A."/>
            <person name="Sun R."/>
            <person name="Suzuki Y."/>
            <person name="Takenaka M."/>
            <person name="Takezawa D."/>
            <person name="Tomogane H."/>
            <person name="Tsuzuki M."/>
            <person name="Ueda T."/>
            <person name="Umeda M."/>
            <person name="Ward J.M."/>
            <person name="Watanabe Y."/>
            <person name="Yazaki K."/>
            <person name="Yokoyama R."/>
            <person name="Yoshitake Y."/>
            <person name="Yotsui I."/>
            <person name="Zachgo S."/>
            <person name="Schmutz J."/>
        </authorList>
    </citation>
    <scope>NUCLEOTIDE SEQUENCE [LARGE SCALE GENOMIC DNA]</scope>
    <source>
        <strain evidence="2">Tak-1</strain>
    </source>
</reference>
<accession>A0A2R6WKC5</accession>
<evidence type="ECO:0000313" key="1">
    <source>
        <dbReference type="EMBL" id="PTQ34271.1"/>
    </source>
</evidence>
<dbReference type="EMBL" id="KZ772753">
    <property type="protein sequence ID" value="PTQ34271.1"/>
    <property type="molecule type" value="Genomic_DNA"/>
</dbReference>
<keyword evidence="2" id="KW-1185">Reference proteome</keyword>
<sequence>MHEQNSNSKWVSCAALCFAGLHRPLGPLDPSVLGPLDLHSRKVRNSEGSGASRMVDRFFIRTSPSLLQRPLFTSGGRRGRPVASNFSLPVHCACFAVTTTVGLNKMYSLQIEDCYAWR</sequence>
<evidence type="ECO:0000313" key="2">
    <source>
        <dbReference type="Proteomes" id="UP000244005"/>
    </source>
</evidence>
<organism evidence="1 2">
    <name type="scientific">Marchantia polymorpha</name>
    <name type="common">Common liverwort</name>
    <name type="synonym">Marchantia aquatica</name>
    <dbReference type="NCBI Taxonomy" id="3197"/>
    <lineage>
        <taxon>Eukaryota</taxon>
        <taxon>Viridiplantae</taxon>
        <taxon>Streptophyta</taxon>
        <taxon>Embryophyta</taxon>
        <taxon>Marchantiophyta</taxon>
        <taxon>Marchantiopsida</taxon>
        <taxon>Marchantiidae</taxon>
        <taxon>Marchantiales</taxon>
        <taxon>Marchantiaceae</taxon>
        <taxon>Marchantia</taxon>
    </lineage>
</organism>
<dbReference type="AlphaFoldDB" id="A0A2R6WKC5"/>
<proteinExistence type="predicted"/>
<protein>
    <submittedName>
        <fullName evidence="1">Uncharacterized protein</fullName>
    </submittedName>
</protein>
<dbReference type="Proteomes" id="UP000244005">
    <property type="component" value="Unassembled WGS sequence"/>
</dbReference>
<dbReference type="Gramene" id="Mp8g05010.1">
    <property type="protein sequence ID" value="Mp8g05010.1.cds1"/>
    <property type="gene ID" value="Mp8g05010"/>
</dbReference>